<dbReference type="PRINTS" id="PR00884">
    <property type="entry name" value="RIBOSOMALHS6"/>
</dbReference>
<dbReference type="GO" id="GO:1990904">
    <property type="term" value="C:ribonucleoprotein complex"/>
    <property type="evidence" value="ECO:0007669"/>
    <property type="project" value="UniProtKB-KW"/>
</dbReference>
<dbReference type="InterPro" id="IPR050257">
    <property type="entry name" value="eL8/uL1-like"/>
</dbReference>
<keyword evidence="2" id="KW-0687">Ribonucleoprotein</keyword>
<dbReference type="Pfam" id="PF01248">
    <property type="entry name" value="Ribosomal_L7Ae"/>
    <property type="match status" value="1"/>
</dbReference>
<proteinExistence type="inferred from homology"/>
<dbReference type="InterPro" id="IPR018492">
    <property type="entry name" value="Ribosomal_eL8/Nhp2"/>
</dbReference>
<evidence type="ECO:0000256" key="2">
    <source>
        <dbReference type="ARBA" id="ARBA00023274"/>
    </source>
</evidence>
<comment type="similarity">
    <text evidence="1">Belongs to the eukaryotic ribosomal protein eL8 family.</text>
</comment>
<sequence length="125" mass="13883">MNISYIKFQIPEKLKTQLKNAISTIAETRDSKIRKGMNEVTKTIERVLAKLVVMAEDVSPPEILFHIPLLCEEKGIPYGYISTKKELGNVARINVSSSAIAIEKVGTGNDSVLADIVKKLEEIKK</sequence>
<accession>A0A0F9LM81</accession>
<evidence type="ECO:0000259" key="3">
    <source>
        <dbReference type="Pfam" id="PF01248"/>
    </source>
</evidence>
<dbReference type="AlphaFoldDB" id="A0A0F9LM81"/>
<dbReference type="PANTHER" id="PTHR23105">
    <property type="entry name" value="RIBOSOMAL PROTEIN L7AE FAMILY MEMBER"/>
    <property type="match status" value="1"/>
</dbReference>
<evidence type="ECO:0000256" key="1">
    <source>
        <dbReference type="ARBA" id="ARBA00007337"/>
    </source>
</evidence>
<dbReference type="Gene3D" id="3.30.1330.30">
    <property type="match status" value="1"/>
</dbReference>
<dbReference type="GO" id="GO:0003723">
    <property type="term" value="F:RNA binding"/>
    <property type="evidence" value="ECO:0007669"/>
    <property type="project" value="InterPro"/>
</dbReference>
<gene>
    <name evidence="4" type="ORF">LCGC14_1180820</name>
</gene>
<comment type="caution">
    <text evidence="4">The sequence shown here is derived from an EMBL/GenBank/DDBJ whole genome shotgun (WGS) entry which is preliminary data.</text>
</comment>
<dbReference type="EMBL" id="LAZR01005915">
    <property type="protein sequence ID" value="KKM96164.1"/>
    <property type="molecule type" value="Genomic_DNA"/>
</dbReference>
<dbReference type="InterPro" id="IPR004038">
    <property type="entry name" value="Ribosomal_eL8/eL30/eS12/Gad45"/>
</dbReference>
<evidence type="ECO:0000313" key="4">
    <source>
        <dbReference type="EMBL" id="KKM96164.1"/>
    </source>
</evidence>
<dbReference type="InterPro" id="IPR029064">
    <property type="entry name" value="Ribosomal_eL30-like_sf"/>
</dbReference>
<protein>
    <recommendedName>
        <fullName evidence="3">Ribosomal protein eL8/eL30/eS12/Gadd45 domain-containing protein</fullName>
    </recommendedName>
</protein>
<organism evidence="4">
    <name type="scientific">marine sediment metagenome</name>
    <dbReference type="NCBI Taxonomy" id="412755"/>
    <lineage>
        <taxon>unclassified sequences</taxon>
        <taxon>metagenomes</taxon>
        <taxon>ecological metagenomes</taxon>
    </lineage>
</organism>
<reference evidence="4" key="1">
    <citation type="journal article" date="2015" name="Nature">
        <title>Complex archaea that bridge the gap between prokaryotes and eukaryotes.</title>
        <authorList>
            <person name="Spang A."/>
            <person name="Saw J.H."/>
            <person name="Jorgensen S.L."/>
            <person name="Zaremba-Niedzwiedzka K."/>
            <person name="Martijn J."/>
            <person name="Lind A.E."/>
            <person name="van Eijk R."/>
            <person name="Schleper C."/>
            <person name="Guy L."/>
            <person name="Ettema T.J."/>
        </authorList>
    </citation>
    <scope>NUCLEOTIDE SEQUENCE</scope>
</reference>
<name>A0A0F9LM81_9ZZZZ</name>
<dbReference type="PRINTS" id="PR00881">
    <property type="entry name" value="L7ARS6FAMILY"/>
</dbReference>
<dbReference type="SUPFAM" id="SSF55315">
    <property type="entry name" value="L30e-like"/>
    <property type="match status" value="1"/>
</dbReference>
<feature type="domain" description="Ribosomal protein eL8/eL30/eS12/Gadd45" evidence="3">
    <location>
        <begin position="29"/>
        <end position="107"/>
    </location>
</feature>